<dbReference type="Proteomes" id="UP000838763">
    <property type="component" value="Unassembled WGS sequence"/>
</dbReference>
<gene>
    <name evidence="2" type="ORF">PPNO1_LOCUS3303</name>
</gene>
<comment type="caution">
    <text evidence="2">The sequence shown here is derived from an EMBL/GenBank/DDBJ whole genome shotgun (WGS) entry which is preliminary data.</text>
</comment>
<evidence type="ECO:0000256" key="1">
    <source>
        <dbReference type="SAM" id="MobiDB-lite"/>
    </source>
</evidence>
<feature type="compositionally biased region" description="Low complexity" evidence="1">
    <location>
        <begin position="1"/>
        <end position="12"/>
    </location>
</feature>
<feature type="compositionally biased region" description="Pro residues" evidence="1">
    <location>
        <begin position="13"/>
        <end position="22"/>
    </location>
</feature>
<feature type="region of interest" description="Disordered" evidence="1">
    <location>
        <begin position="1"/>
        <end position="35"/>
    </location>
</feature>
<organism evidence="2 3">
    <name type="scientific">Parascedosporium putredinis</name>
    <dbReference type="NCBI Taxonomy" id="1442378"/>
    <lineage>
        <taxon>Eukaryota</taxon>
        <taxon>Fungi</taxon>
        <taxon>Dikarya</taxon>
        <taxon>Ascomycota</taxon>
        <taxon>Pezizomycotina</taxon>
        <taxon>Sordariomycetes</taxon>
        <taxon>Hypocreomycetidae</taxon>
        <taxon>Microascales</taxon>
        <taxon>Microascaceae</taxon>
        <taxon>Parascedosporium</taxon>
    </lineage>
</organism>
<accession>A0A9P1M9Q4</accession>
<keyword evidence="3" id="KW-1185">Reference proteome</keyword>
<sequence length="217" mass="23474">MGNSSSKPNKPASAPPARPHPNPAAAAPVGPDVVKEKDMPQVRALYEKVHKAAIDGLRRKEPTLRHWPDSAIPVDRGPELREEIDEVLSKMSSELQSLCSQGVCRSPQTLKAAIHSEADHVQGNDALAVYVVDKVRQPLRSDYGSKLLHLTAGAMRPHAPPGPSNQKLKGDEAAADILKNQQKYVSAVLAAYDKAVKDTGFKTDTQLGARADHVSYR</sequence>
<protein>
    <submittedName>
        <fullName evidence="2">Uncharacterized protein</fullName>
    </submittedName>
</protein>
<dbReference type="AlphaFoldDB" id="A0A9P1M9Q4"/>
<evidence type="ECO:0000313" key="2">
    <source>
        <dbReference type="EMBL" id="CAI4213556.1"/>
    </source>
</evidence>
<reference evidence="2" key="1">
    <citation type="submission" date="2022-11" db="EMBL/GenBank/DDBJ databases">
        <authorList>
            <person name="Scott C."/>
            <person name="Bruce N."/>
        </authorList>
    </citation>
    <scope>NUCLEOTIDE SEQUENCE</scope>
</reference>
<name>A0A9P1M9Q4_9PEZI</name>
<dbReference type="EMBL" id="CALLCH030000008">
    <property type="protein sequence ID" value="CAI4213556.1"/>
    <property type="molecule type" value="Genomic_DNA"/>
</dbReference>
<proteinExistence type="predicted"/>
<evidence type="ECO:0000313" key="3">
    <source>
        <dbReference type="Proteomes" id="UP000838763"/>
    </source>
</evidence>